<dbReference type="SMART" id="SM00387">
    <property type="entry name" value="HATPase_c"/>
    <property type="match status" value="1"/>
</dbReference>
<dbReference type="SUPFAM" id="SSF55874">
    <property type="entry name" value="ATPase domain of HSP90 chaperone/DNA topoisomerase II/histidine kinase"/>
    <property type="match status" value="1"/>
</dbReference>
<feature type="transmembrane region" description="Helical" evidence="7">
    <location>
        <begin position="34"/>
        <end position="54"/>
    </location>
</feature>
<evidence type="ECO:0000256" key="4">
    <source>
        <dbReference type="ARBA" id="ARBA00022679"/>
    </source>
</evidence>
<name>A0A921NW84_9RHOB</name>
<dbReference type="CDD" id="cd00130">
    <property type="entry name" value="PAS"/>
    <property type="match status" value="1"/>
</dbReference>
<dbReference type="Gene3D" id="1.10.287.130">
    <property type="match status" value="1"/>
</dbReference>
<dbReference type="InterPro" id="IPR050736">
    <property type="entry name" value="Sensor_HK_Regulatory"/>
</dbReference>
<evidence type="ECO:0000256" key="1">
    <source>
        <dbReference type="ARBA" id="ARBA00000085"/>
    </source>
</evidence>
<feature type="domain" description="PAS" evidence="9">
    <location>
        <begin position="91"/>
        <end position="123"/>
    </location>
</feature>
<dbReference type="CDD" id="cd00082">
    <property type="entry name" value="HisKA"/>
    <property type="match status" value="1"/>
</dbReference>
<dbReference type="Pfam" id="PF02518">
    <property type="entry name" value="HATPase_c"/>
    <property type="match status" value="1"/>
</dbReference>
<accession>A0A921NW84</accession>
<keyword evidence="7" id="KW-0812">Transmembrane</keyword>
<keyword evidence="7" id="KW-1133">Transmembrane helix</keyword>
<evidence type="ECO:0000256" key="6">
    <source>
        <dbReference type="ARBA" id="ARBA00023012"/>
    </source>
</evidence>
<comment type="caution">
    <text evidence="10">The sequence shown here is derived from an EMBL/GenBank/DDBJ whole genome shotgun (WGS) entry which is preliminary data.</text>
</comment>
<dbReference type="InterPro" id="IPR036890">
    <property type="entry name" value="HATPase_C_sf"/>
</dbReference>
<dbReference type="InterPro" id="IPR035965">
    <property type="entry name" value="PAS-like_dom_sf"/>
</dbReference>
<comment type="catalytic activity">
    <reaction evidence="1">
        <text>ATP + protein L-histidine = ADP + protein N-phospho-L-histidine.</text>
        <dbReference type="EC" id="2.7.13.3"/>
    </reaction>
</comment>
<evidence type="ECO:0000256" key="2">
    <source>
        <dbReference type="ARBA" id="ARBA00012438"/>
    </source>
</evidence>
<keyword evidence="4 10" id="KW-0808">Transferase</keyword>
<dbReference type="SUPFAM" id="SSF55785">
    <property type="entry name" value="PYP-like sensor domain (PAS domain)"/>
    <property type="match status" value="2"/>
</dbReference>
<dbReference type="InterPro" id="IPR003661">
    <property type="entry name" value="HisK_dim/P_dom"/>
</dbReference>
<keyword evidence="7" id="KW-0472">Membrane</keyword>
<evidence type="ECO:0000259" key="8">
    <source>
        <dbReference type="PROSITE" id="PS50109"/>
    </source>
</evidence>
<proteinExistence type="predicted"/>
<dbReference type="InterPro" id="IPR005467">
    <property type="entry name" value="His_kinase_dom"/>
</dbReference>
<feature type="domain" description="Histidine kinase" evidence="8">
    <location>
        <begin position="320"/>
        <end position="539"/>
    </location>
</feature>
<dbReference type="AlphaFoldDB" id="A0A921NW84"/>
<evidence type="ECO:0000256" key="5">
    <source>
        <dbReference type="ARBA" id="ARBA00022777"/>
    </source>
</evidence>
<dbReference type="InterPro" id="IPR003594">
    <property type="entry name" value="HATPase_dom"/>
</dbReference>
<dbReference type="EMBL" id="APKE01000014">
    <property type="protein sequence ID" value="KAF0676481.1"/>
    <property type="molecule type" value="Genomic_DNA"/>
</dbReference>
<dbReference type="RefSeq" id="WP_159964610.1">
    <property type="nucleotide sequence ID" value="NZ_APKE01000014.1"/>
</dbReference>
<keyword evidence="11" id="KW-1185">Reference proteome</keyword>
<dbReference type="InterPro" id="IPR036097">
    <property type="entry name" value="HisK_dim/P_sf"/>
</dbReference>
<dbReference type="FunFam" id="3.30.565.10:FF:000006">
    <property type="entry name" value="Sensor histidine kinase WalK"/>
    <property type="match status" value="1"/>
</dbReference>
<evidence type="ECO:0000313" key="10">
    <source>
        <dbReference type="EMBL" id="KAF0676481.1"/>
    </source>
</evidence>
<evidence type="ECO:0000259" key="9">
    <source>
        <dbReference type="PROSITE" id="PS50112"/>
    </source>
</evidence>
<evidence type="ECO:0000256" key="7">
    <source>
        <dbReference type="SAM" id="Phobius"/>
    </source>
</evidence>
<reference evidence="10" key="1">
    <citation type="submission" date="2013-03" db="EMBL/GenBank/DDBJ databases">
        <title>Genome Sequence of the Profundibacterium mesophilum strain KAUST100406-0324T from Red Sea, a novel genus in the family Rhodobacteraceae.</title>
        <authorList>
            <person name="Essack M."/>
            <person name="Alam I."/>
            <person name="Lafi F."/>
            <person name="Alawi W."/>
            <person name="Kamanu F."/>
            <person name="Al-Suwailem A."/>
            <person name="Lee O.O."/>
            <person name="Xu Y."/>
            <person name="Bajic V."/>
            <person name="Qian P.-Y."/>
            <person name="Archer J."/>
        </authorList>
    </citation>
    <scope>NUCLEOTIDE SEQUENCE</scope>
    <source>
        <strain evidence="10">KAUST100406-0324</strain>
    </source>
</reference>
<sequence length="550" mass="60564">MIAKRIYLLSALCFAAALMVAAFLLITGSQSTRLMWLSVAIFILGLVALGYGILRQLRDDFDGMQEKLQREETVYVEALKAHTIFSVSKPDGTIVDVNDKFLNAFGYQREEIIGRNGSLTYPQGEDDPSYRAVMTHVGRGLAWSGEFTQVTRSGIEVVMQCTTVPLIDTAGNHLKSISLRTDVTEARRSAARQRLTAILEGLPDQVYAFRVSDLSMVYLNDAARDWCFMRLGWEGDTFRKKTLLDLDDSLDAEAFRARALPLLEGQSVSVVYEGMHEGVPVEINLQLSRGTFAGDCYVAVVRDITVRREVEDAKREIVSVVSHEMRTPLTSIRGSLGLLSSGTMGALDEQAASVLAIAERNCERMLLVVNDMLDLEKIQSGMMDFTLNVIDLTQIVALSTEDNEGFASQFGVDVAVQLPDHPVRIKGNGDRLAQVMTNLLSNAVKFSPKGGTVEVRLEPRKDSWRVSVTDAGPGIPEADKHTIFDRFSQAKPVDGVERKGSGLGLHIVQNIIERHGGTIALESRVGHGATFYFDLPRYDADCAQVTHAAE</sequence>
<dbReference type="Proteomes" id="UP000698242">
    <property type="component" value="Unassembled WGS sequence"/>
</dbReference>
<dbReference type="OrthoDB" id="7179697at2"/>
<keyword evidence="6" id="KW-0902">Two-component regulatory system</keyword>
<protein>
    <recommendedName>
        <fullName evidence="2">histidine kinase</fullName>
        <ecNumber evidence="2">2.7.13.3</ecNumber>
    </recommendedName>
</protein>
<dbReference type="Gene3D" id="3.30.450.20">
    <property type="entry name" value="PAS domain"/>
    <property type="match status" value="2"/>
</dbReference>
<dbReference type="PRINTS" id="PR00344">
    <property type="entry name" value="BCTRLSENSOR"/>
</dbReference>
<dbReference type="GO" id="GO:0000155">
    <property type="term" value="F:phosphorelay sensor kinase activity"/>
    <property type="evidence" value="ECO:0007669"/>
    <property type="project" value="InterPro"/>
</dbReference>
<dbReference type="PANTHER" id="PTHR43711">
    <property type="entry name" value="TWO-COMPONENT HISTIDINE KINASE"/>
    <property type="match status" value="1"/>
</dbReference>
<dbReference type="PROSITE" id="PS50109">
    <property type="entry name" value="HIS_KIN"/>
    <property type="match status" value="1"/>
</dbReference>
<dbReference type="NCBIfam" id="TIGR00229">
    <property type="entry name" value="sensory_box"/>
    <property type="match status" value="1"/>
</dbReference>
<dbReference type="Pfam" id="PF13426">
    <property type="entry name" value="PAS_9"/>
    <property type="match status" value="1"/>
</dbReference>
<organism evidence="10 11">
    <name type="scientific">Profundibacterium mesophilum KAUST100406-0324</name>
    <dbReference type="NCBI Taxonomy" id="1037889"/>
    <lineage>
        <taxon>Bacteria</taxon>
        <taxon>Pseudomonadati</taxon>
        <taxon>Pseudomonadota</taxon>
        <taxon>Alphaproteobacteria</taxon>
        <taxon>Rhodobacterales</taxon>
        <taxon>Roseobacteraceae</taxon>
        <taxon>Profundibacterium</taxon>
    </lineage>
</organism>
<dbReference type="InterPro" id="IPR004358">
    <property type="entry name" value="Sig_transdc_His_kin-like_C"/>
</dbReference>
<keyword evidence="3" id="KW-0597">Phosphoprotein</keyword>
<dbReference type="CDD" id="cd00075">
    <property type="entry name" value="HATPase"/>
    <property type="match status" value="1"/>
</dbReference>
<gene>
    <name evidence="10" type="ORF">PMES_01213</name>
</gene>
<dbReference type="PANTHER" id="PTHR43711:SF1">
    <property type="entry name" value="HISTIDINE KINASE 1"/>
    <property type="match status" value="1"/>
</dbReference>
<dbReference type="SMART" id="SM00388">
    <property type="entry name" value="HisKA"/>
    <property type="match status" value="1"/>
</dbReference>
<feature type="transmembrane region" description="Helical" evidence="7">
    <location>
        <begin position="7"/>
        <end position="28"/>
    </location>
</feature>
<dbReference type="Gene3D" id="3.30.565.10">
    <property type="entry name" value="Histidine kinase-like ATPase, C-terminal domain"/>
    <property type="match status" value="1"/>
</dbReference>
<evidence type="ECO:0000313" key="11">
    <source>
        <dbReference type="Proteomes" id="UP000698242"/>
    </source>
</evidence>
<dbReference type="InterPro" id="IPR000014">
    <property type="entry name" value="PAS"/>
</dbReference>
<dbReference type="Pfam" id="PF00512">
    <property type="entry name" value="HisKA"/>
    <property type="match status" value="1"/>
</dbReference>
<dbReference type="PROSITE" id="PS50112">
    <property type="entry name" value="PAS"/>
    <property type="match status" value="1"/>
</dbReference>
<evidence type="ECO:0000256" key="3">
    <source>
        <dbReference type="ARBA" id="ARBA00022553"/>
    </source>
</evidence>
<keyword evidence="5 10" id="KW-0418">Kinase</keyword>
<dbReference type="SUPFAM" id="SSF47384">
    <property type="entry name" value="Homodimeric domain of signal transducing histidine kinase"/>
    <property type="match status" value="1"/>
</dbReference>
<dbReference type="EC" id="2.7.13.3" evidence="2"/>